<reference evidence="2 3" key="1">
    <citation type="submission" date="2024-01" db="EMBL/GenBank/DDBJ databases">
        <title>Genome assemblies of Stephania.</title>
        <authorList>
            <person name="Yang L."/>
        </authorList>
    </citation>
    <scope>NUCLEOTIDE SEQUENCE [LARGE SCALE GENOMIC DNA]</scope>
    <source>
        <strain evidence="2">YNDBR</strain>
        <tissue evidence="2">Leaf</tissue>
    </source>
</reference>
<dbReference type="EMBL" id="JBBNAF010000001">
    <property type="protein sequence ID" value="KAK9167943.1"/>
    <property type="molecule type" value="Genomic_DNA"/>
</dbReference>
<protein>
    <submittedName>
        <fullName evidence="2">Uncharacterized protein</fullName>
    </submittedName>
</protein>
<name>A0AAP0LCI9_9MAGN</name>
<evidence type="ECO:0000313" key="3">
    <source>
        <dbReference type="Proteomes" id="UP001420932"/>
    </source>
</evidence>
<dbReference type="Proteomes" id="UP001420932">
    <property type="component" value="Unassembled WGS sequence"/>
</dbReference>
<comment type="caution">
    <text evidence="2">The sequence shown here is derived from an EMBL/GenBank/DDBJ whole genome shotgun (WGS) entry which is preliminary data.</text>
</comment>
<evidence type="ECO:0000256" key="1">
    <source>
        <dbReference type="SAM" id="SignalP"/>
    </source>
</evidence>
<gene>
    <name evidence="2" type="ORF">Syun_000083</name>
</gene>
<dbReference type="AlphaFoldDB" id="A0AAP0LCI9"/>
<feature type="signal peptide" evidence="1">
    <location>
        <begin position="1"/>
        <end position="24"/>
    </location>
</feature>
<feature type="chain" id="PRO_5042901127" evidence="1">
    <location>
        <begin position="25"/>
        <end position="53"/>
    </location>
</feature>
<organism evidence="2 3">
    <name type="scientific">Stephania yunnanensis</name>
    <dbReference type="NCBI Taxonomy" id="152371"/>
    <lineage>
        <taxon>Eukaryota</taxon>
        <taxon>Viridiplantae</taxon>
        <taxon>Streptophyta</taxon>
        <taxon>Embryophyta</taxon>
        <taxon>Tracheophyta</taxon>
        <taxon>Spermatophyta</taxon>
        <taxon>Magnoliopsida</taxon>
        <taxon>Ranunculales</taxon>
        <taxon>Menispermaceae</taxon>
        <taxon>Menispermoideae</taxon>
        <taxon>Cissampelideae</taxon>
        <taxon>Stephania</taxon>
    </lineage>
</organism>
<accession>A0AAP0LCI9</accession>
<sequence>MDLKLSIAMLAMVALAVAAPAAEAALTCRYGGEQRCPLLKLHPERRHHPSEML</sequence>
<proteinExistence type="predicted"/>
<keyword evidence="3" id="KW-1185">Reference proteome</keyword>
<keyword evidence="1" id="KW-0732">Signal</keyword>
<evidence type="ECO:0000313" key="2">
    <source>
        <dbReference type="EMBL" id="KAK9167943.1"/>
    </source>
</evidence>